<organism evidence="1 2">
    <name type="scientific">Ancylostoma ceylanicum</name>
    <dbReference type="NCBI Taxonomy" id="53326"/>
    <lineage>
        <taxon>Eukaryota</taxon>
        <taxon>Metazoa</taxon>
        <taxon>Ecdysozoa</taxon>
        <taxon>Nematoda</taxon>
        <taxon>Chromadorea</taxon>
        <taxon>Rhabditida</taxon>
        <taxon>Rhabditina</taxon>
        <taxon>Rhabditomorpha</taxon>
        <taxon>Strongyloidea</taxon>
        <taxon>Ancylostomatidae</taxon>
        <taxon>Ancylostomatinae</taxon>
        <taxon>Ancylostoma</taxon>
    </lineage>
</organism>
<proteinExistence type="predicted"/>
<reference evidence="2" key="1">
    <citation type="journal article" date="2015" name="Nat. Genet.">
        <title>The genome and transcriptome of the zoonotic hookworm Ancylostoma ceylanicum identify infection-specific gene families.</title>
        <authorList>
            <person name="Schwarz E.M."/>
            <person name="Hu Y."/>
            <person name="Antoshechkin I."/>
            <person name="Miller M.M."/>
            <person name="Sternberg P.W."/>
            <person name="Aroian R.V."/>
        </authorList>
    </citation>
    <scope>NUCLEOTIDE SEQUENCE</scope>
    <source>
        <strain evidence="2">HY135</strain>
    </source>
</reference>
<comment type="caution">
    <text evidence="1">The sequence shown here is derived from an EMBL/GenBank/DDBJ whole genome shotgun (WGS) entry which is preliminary data.</text>
</comment>
<gene>
    <name evidence="1" type="primary">Acey_s0477.g2183</name>
    <name evidence="1" type="ORF">Y032_0477g2183</name>
</gene>
<accession>A0A016WW77</accession>
<evidence type="ECO:0000313" key="2">
    <source>
        <dbReference type="Proteomes" id="UP000024635"/>
    </source>
</evidence>
<sequence length="81" mass="9397">MSAEISCLEQAKFSTSEAVNTYKIHCDRDHKQTTYLPSSIFRSTFMTCWNKFDGSDLRYLTLESSRWIYSHAVQCSTSKRA</sequence>
<name>A0A016WW77_9BILA</name>
<dbReference type="AlphaFoldDB" id="A0A016WW77"/>
<protein>
    <submittedName>
        <fullName evidence="1">Uncharacterized protein</fullName>
    </submittedName>
</protein>
<evidence type="ECO:0000313" key="1">
    <source>
        <dbReference type="EMBL" id="EYC43925.1"/>
    </source>
</evidence>
<keyword evidence="2" id="KW-1185">Reference proteome</keyword>
<dbReference type="EMBL" id="JARK01000077">
    <property type="protein sequence ID" value="EYC43925.1"/>
    <property type="molecule type" value="Genomic_DNA"/>
</dbReference>
<dbReference type="Proteomes" id="UP000024635">
    <property type="component" value="Unassembled WGS sequence"/>
</dbReference>